<comment type="caution">
    <text evidence="2">The sequence shown here is derived from an EMBL/GenBank/DDBJ whole genome shotgun (WGS) entry which is preliminary data.</text>
</comment>
<dbReference type="Proteomes" id="UP000434172">
    <property type="component" value="Unassembled WGS sequence"/>
</dbReference>
<protein>
    <submittedName>
        <fullName evidence="2">Secreted hydrolase-like protein</fullName>
    </submittedName>
</protein>
<dbReference type="GO" id="GO:0016787">
    <property type="term" value="F:hydrolase activity"/>
    <property type="evidence" value="ECO:0007669"/>
    <property type="project" value="UniProtKB-KW"/>
</dbReference>
<name>A0A8H3ZKN2_9PEZI</name>
<feature type="signal peptide" evidence="1">
    <location>
        <begin position="1"/>
        <end position="16"/>
    </location>
</feature>
<evidence type="ECO:0000256" key="1">
    <source>
        <dbReference type="SAM" id="SignalP"/>
    </source>
</evidence>
<keyword evidence="2" id="KW-0378">Hydrolase</keyword>
<reference evidence="2 3" key="1">
    <citation type="submission" date="2019-12" db="EMBL/GenBank/DDBJ databases">
        <title>A genome sequence resource for the geographically widespread anthracnose pathogen Colletotrichum asianum.</title>
        <authorList>
            <person name="Meng Y."/>
        </authorList>
    </citation>
    <scope>NUCLEOTIDE SEQUENCE [LARGE SCALE GENOMIC DNA]</scope>
    <source>
        <strain evidence="2 3">ICMP 18580</strain>
    </source>
</reference>
<sequence>MSWILILSGILGGGAAEIFRPNVHSTYLNTRISSLHNLFSDQTTGSHWTSSLLTTTSGSQYLALSHVLGNVCKSSLLALDSFEYWNNLQYATPQNTSLAAAPEFTVSVSTCGVGSTASDLISSPSLDNYRSATVRDGE</sequence>
<feature type="chain" id="PRO_5034604435" evidence="1">
    <location>
        <begin position="17"/>
        <end position="138"/>
    </location>
</feature>
<keyword evidence="3" id="KW-1185">Reference proteome</keyword>
<dbReference type="AlphaFoldDB" id="A0A8H3ZKN2"/>
<evidence type="ECO:0000313" key="3">
    <source>
        <dbReference type="Proteomes" id="UP000434172"/>
    </source>
</evidence>
<accession>A0A8H3ZKN2</accession>
<dbReference type="OrthoDB" id="5295747at2759"/>
<proteinExistence type="predicted"/>
<gene>
    <name evidence="2" type="ORF">GQ607_017535</name>
</gene>
<organism evidence="2 3">
    <name type="scientific">Colletotrichum asianum</name>
    <dbReference type="NCBI Taxonomy" id="702518"/>
    <lineage>
        <taxon>Eukaryota</taxon>
        <taxon>Fungi</taxon>
        <taxon>Dikarya</taxon>
        <taxon>Ascomycota</taxon>
        <taxon>Pezizomycotina</taxon>
        <taxon>Sordariomycetes</taxon>
        <taxon>Hypocreomycetidae</taxon>
        <taxon>Glomerellales</taxon>
        <taxon>Glomerellaceae</taxon>
        <taxon>Colletotrichum</taxon>
        <taxon>Colletotrichum gloeosporioides species complex</taxon>
    </lineage>
</organism>
<evidence type="ECO:0000313" key="2">
    <source>
        <dbReference type="EMBL" id="KAF0315235.1"/>
    </source>
</evidence>
<keyword evidence="1" id="KW-0732">Signal</keyword>
<dbReference type="EMBL" id="WOWK01000221">
    <property type="protein sequence ID" value="KAF0315235.1"/>
    <property type="molecule type" value="Genomic_DNA"/>
</dbReference>